<feature type="domain" description="IrrE N-terminal-like" evidence="1">
    <location>
        <begin position="62"/>
        <end position="170"/>
    </location>
</feature>
<dbReference type="InterPro" id="IPR010359">
    <property type="entry name" value="IrrE_HExxH"/>
</dbReference>
<gene>
    <name evidence="2" type="ordered locus">ROP_pROB01-05720</name>
</gene>
<dbReference type="InterPro" id="IPR052345">
    <property type="entry name" value="Rad_response_metalloprotease"/>
</dbReference>
<protein>
    <recommendedName>
        <fullName evidence="1">IrrE N-terminal-like domain-containing protein</fullName>
    </recommendedName>
</protein>
<accession>C1BCL6</accession>
<reference evidence="2 3" key="1">
    <citation type="submission" date="2009-03" db="EMBL/GenBank/DDBJ databases">
        <title>Comparison of the complete genome sequences of Rhodococcus erythropolis PR4 and Rhodococcus opacus B4.</title>
        <authorList>
            <person name="Takarada H."/>
            <person name="Sekine M."/>
            <person name="Hosoyama A."/>
            <person name="Yamada R."/>
            <person name="Fujisawa T."/>
            <person name="Omata S."/>
            <person name="Shimizu A."/>
            <person name="Tsukatani N."/>
            <person name="Tanikawa S."/>
            <person name="Fujita N."/>
            <person name="Harayama S."/>
        </authorList>
    </citation>
    <scope>NUCLEOTIDE SEQUENCE [LARGE SCALE GENOMIC DNA]</scope>
    <source>
        <strain evidence="2 3">B4</strain>
        <plasmid evidence="2 3">pROB01</plasmid>
    </source>
</reference>
<evidence type="ECO:0000259" key="1">
    <source>
        <dbReference type="Pfam" id="PF06114"/>
    </source>
</evidence>
<dbReference type="KEGG" id="rop:ROP_pROB01-05720"/>
<dbReference type="Proteomes" id="UP000002212">
    <property type="component" value="Plasmid pROB01"/>
</dbReference>
<dbReference type="OrthoDB" id="572608at2"/>
<geneLocation type="plasmid" evidence="2 3">
    <name>pROB01</name>
</geneLocation>
<keyword evidence="2" id="KW-0614">Plasmid</keyword>
<dbReference type="Gene3D" id="1.10.10.2910">
    <property type="match status" value="1"/>
</dbReference>
<dbReference type="AlphaFoldDB" id="C1BCL6"/>
<name>C1BCL6_RHOOB</name>
<dbReference type="PANTHER" id="PTHR43236:SF2">
    <property type="entry name" value="BLL0069 PROTEIN"/>
    <property type="match status" value="1"/>
</dbReference>
<dbReference type="Pfam" id="PF06114">
    <property type="entry name" value="Peptidase_M78"/>
    <property type="match status" value="1"/>
</dbReference>
<sequence>MRRGFKAEARRLAVELREEVGLGLQARFDPYALAELYGVDVVRLSELDCSAEALHHFSSVRSEAFSGAVLPIGTVIVMLENDGHTTVRRRSTASHEMAHVVLEHPFAATMMSDDGCRSSNSEHEVEANWLAGELLIPTEAARTLGVRGVSNEDAATRFDVSVEMARWRLNVSGGRTIRRRVSR</sequence>
<dbReference type="PANTHER" id="PTHR43236">
    <property type="entry name" value="ANTITOXIN HIGA1"/>
    <property type="match status" value="1"/>
</dbReference>
<dbReference type="HOGENOM" id="CLU_098656_0_0_11"/>
<dbReference type="EMBL" id="AP011116">
    <property type="protein sequence ID" value="BAH56071.1"/>
    <property type="molecule type" value="Genomic_DNA"/>
</dbReference>
<organism evidence="2 3">
    <name type="scientific">Rhodococcus opacus (strain B4)</name>
    <dbReference type="NCBI Taxonomy" id="632772"/>
    <lineage>
        <taxon>Bacteria</taxon>
        <taxon>Bacillati</taxon>
        <taxon>Actinomycetota</taxon>
        <taxon>Actinomycetes</taxon>
        <taxon>Mycobacteriales</taxon>
        <taxon>Nocardiaceae</taxon>
        <taxon>Rhodococcus</taxon>
    </lineage>
</organism>
<proteinExistence type="predicted"/>
<dbReference type="PATRIC" id="fig|632772.20.peg.8343"/>
<evidence type="ECO:0000313" key="2">
    <source>
        <dbReference type="EMBL" id="BAH56071.1"/>
    </source>
</evidence>
<evidence type="ECO:0000313" key="3">
    <source>
        <dbReference type="Proteomes" id="UP000002212"/>
    </source>
</evidence>